<gene>
    <name evidence="1" type="ORF">BRAPAZ1V2_A09P50290.2</name>
</gene>
<accession>A0A8D9CTL6</accession>
<evidence type="ECO:0000313" key="1">
    <source>
        <dbReference type="EMBL" id="CAG7864562.1"/>
    </source>
</evidence>
<dbReference type="Gramene" id="A09p50290.2_BraZ1">
    <property type="protein sequence ID" value="A09p50290.2_BraZ1.CDS.1"/>
    <property type="gene ID" value="A09g50290.2_BraZ1"/>
</dbReference>
<reference evidence="1 2" key="1">
    <citation type="submission" date="2021-07" db="EMBL/GenBank/DDBJ databases">
        <authorList>
            <consortium name="Genoscope - CEA"/>
            <person name="William W."/>
        </authorList>
    </citation>
    <scope>NUCLEOTIDE SEQUENCE [LARGE SCALE GENOMIC DNA]</scope>
</reference>
<proteinExistence type="predicted"/>
<dbReference type="EMBL" id="LS974625">
    <property type="protein sequence ID" value="CAG7864562.1"/>
    <property type="molecule type" value="Genomic_DNA"/>
</dbReference>
<protein>
    <submittedName>
        <fullName evidence="1">Uncharacterized protein</fullName>
    </submittedName>
</protein>
<dbReference type="Proteomes" id="UP000694005">
    <property type="component" value="Chromosome A09"/>
</dbReference>
<name>A0A8D9CTL6_BRACM</name>
<evidence type="ECO:0000313" key="2">
    <source>
        <dbReference type="Proteomes" id="UP000694005"/>
    </source>
</evidence>
<sequence length="57" mass="6771">MVWTLTKLKSRLDDFLKSRSTRQFENDFILIRFVIDKAPPTPILKNVVRCLGWYNVS</sequence>
<organism evidence="1 2">
    <name type="scientific">Brassica campestris</name>
    <name type="common">Field mustard</name>
    <dbReference type="NCBI Taxonomy" id="3711"/>
    <lineage>
        <taxon>Eukaryota</taxon>
        <taxon>Viridiplantae</taxon>
        <taxon>Streptophyta</taxon>
        <taxon>Embryophyta</taxon>
        <taxon>Tracheophyta</taxon>
        <taxon>Spermatophyta</taxon>
        <taxon>Magnoliopsida</taxon>
        <taxon>eudicotyledons</taxon>
        <taxon>Gunneridae</taxon>
        <taxon>Pentapetalae</taxon>
        <taxon>rosids</taxon>
        <taxon>malvids</taxon>
        <taxon>Brassicales</taxon>
        <taxon>Brassicaceae</taxon>
        <taxon>Brassiceae</taxon>
        <taxon>Brassica</taxon>
    </lineage>
</organism>
<dbReference type="AlphaFoldDB" id="A0A8D9CTL6"/>